<protein>
    <submittedName>
        <fullName evidence="2">Uncharacterized protein</fullName>
    </submittedName>
</protein>
<evidence type="ECO:0000313" key="4">
    <source>
        <dbReference type="Proteomes" id="UP000182783"/>
    </source>
</evidence>
<keyword evidence="3" id="KW-1185">Reference proteome</keyword>
<organism evidence="2 4">
    <name type="scientific">Paenibacillus jilunlii</name>
    <dbReference type="NCBI Taxonomy" id="682956"/>
    <lineage>
        <taxon>Bacteria</taxon>
        <taxon>Bacillati</taxon>
        <taxon>Bacillota</taxon>
        <taxon>Bacilli</taxon>
        <taxon>Bacillales</taxon>
        <taxon>Paenibacillaceae</taxon>
        <taxon>Paenibacillus</taxon>
    </lineage>
</organism>
<dbReference type="EMBL" id="FNGM01000001">
    <property type="protein sequence ID" value="SDK93082.1"/>
    <property type="molecule type" value="Genomic_DNA"/>
</dbReference>
<evidence type="ECO:0000313" key="3">
    <source>
        <dbReference type="Proteomes" id="UP000070252"/>
    </source>
</evidence>
<reference evidence="2 4" key="2">
    <citation type="submission" date="2016-10" db="EMBL/GenBank/DDBJ databases">
        <authorList>
            <person name="de Groot N.N."/>
        </authorList>
    </citation>
    <scope>NUCLEOTIDE SEQUENCE [LARGE SCALE GENOMIC DNA]</scope>
    <source>
        <strain evidence="2 4">CGMCC 1.10239</strain>
    </source>
</reference>
<dbReference type="AlphaFoldDB" id="A0A1G9FXJ1"/>
<reference evidence="1 3" key="1">
    <citation type="submission" date="2015-08" db="EMBL/GenBank/DDBJ databases">
        <title>Genome of Paenibacillus jilunlii.</title>
        <authorList>
            <person name="Sant'Anna F.H."/>
            <person name="Ambrosini A."/>
            <person name="Souza R."/>
            <person name="Bach E."/>
            <person name="Fernandes G."/>
            <person name="Balsanelli E."/>
            <person name="Baura V.A."/>
            <person name="Pedrosa F.O."/>
            <person name="Souza E.M."/>
            <person name="Passaglia L."/>
        </authorList>
    </citation>
    <scope>NUCLEOTIDE SEQUENCE [LARGE SCALE GENOMIC DNA]</scope>
    <source>
        <strain evidence="1 3">DSM 23019</strain>
    </source>
</reference>
<name>A0A1G9FXJ1_9BACL</name>
<accession>A0A1G9FXJ1</accession>
<sequence length="330" mass="37949">MYEWIKGYNLVEYSAQAERLDFREHESFHMERLELVLPPVGMTAAAQYFVAQQAWLSDDFQQMIPADNASIRELILTEVGPHFADVKQVIREGNIETIYLRELKPESRQLFVDTHTGILPVLEDLYRHHDIRDSYSGIKRTIVNYVVDPAALEPYEAPGTETLQALLNAYLELPDGEYALTPLGWKFDDHLQNSTALRFFAGWAPHLMLGVDADTDEVIILYMSGKEFTREVLLNSAHPKPPRRRGSYLYLDISHGIVNVINLSGQPYIRDWNELKDVKVYQLPEGMDFNDFNHETAEPLPTGITFLYDQDSIQSLVGRVNQELEDFGWL</sequence>
<evidence type="ECO:0000313" key="1">
    <source>
        <dbReference type="EMBL" id="KWX71268.1"/>
    </source>
</evidence>
<dbReference type="Proteomes" id="UP000070252">
    <property type="component" value="Unassembled WGS sequence"/>
</dbReference>
<dbReference type="EMBL" id="LIPY01000122">
    <property type="protein sequence ID" value="KWX71268.1"/>
    <property type="molecule type" value="Genomic_DNA"/>
</dbReference>
<proteinExistence type="predicted"/>
<gene>
    <name evidence="1" type="ORF">AML91_23825</name>
    <name evidence="2" type="ORF">SAMN05216191_101133</name>
</gene>
<evidence type="ECO:0000313" key="2">
    <source>
        <dbReference type="EMBL" id="SDK93082.1"/>
    </source>
</evidence>
<dbReference type="Proteomes" id="UP000182783">
    <property type="component" value="Unassembled WGS sequence"/>
</dbReference>
<dbReference type="RefSeq" id="WP_062526424.1">
    <property type="nucleotide sequence ID" value="NZ_CP048429.1"/>
</dbReference>
<dbReference type="OrthoDB" id="2623343at2"/>